<dbReference type="SUPFAM" id="SSF103515">
    <property type="entry name" value="Autotransporter"/>
    <property type="match status" value="1"/>
</dbReference>
<gene>
    <name evidence="1" type="ORF">DM484_04155</name>
</gene>
<dbReference type="Gene3D" id="2.40.128.130">
    <property type="entry name" value="Autotransporter beta-domain"/>
    <property type="match status" value="1"/>
</dbReference>
<dbReference type="Proteomes" id="UP000249396">
    <property type="component" value="Unassembled WGS sequence"/>
</dbReference>
<dbReference type="EMBL" id="QJPH01000184">
    <property type="protein sequence ID" value="PZN83554.1"/>
    <property type="molecule type" value="Genomic_DNA"/>
</dbReference>
<evidence type="ECO:0000313" key="1">
    <source>
        <dbReference type="EMBL" id="PZN83554.1"/>
    </source>
</evidence>
<name>A0A2W4TG99_9GAMM</name>
<organism evidence="1 2">
    <name type="scientific">Candidatus Methylumidiphilus alinenensis</name>
    <dbReference type="NCBI Taxonomy" id="2202197"/>
    <lineage>
        <taxon>Bacteria</taxon>
        <taxon>Pseudomonadati</taxon>
        <taxon>Pseudomonadota</taxon>
        <taxon>Gammaproteobacteria</taxon>
        <taxon>Methylococcales</taxon>
        <taxon>Candidatus Methylumidiphilus</taxon>
    </lineage>
</organism>
<comment type="caution">
    <text evidence="1">The sequence shown here is derived from an EMBL/GenBank/DDBJ whole genome shotgun (WGS) entry which is preliminary data.</text>
</comment>
<protein>
    <recommendedName>
        <fullName evidence="3">Autotransporter domain-containing protein</fullName>
    </recommendedName>
</protein>
<proteinExistence type="predicted"/>
<dbReference type="AlphaFoldDB" id="A0A2W4TG99"/>
<reference evidence="1 2" key="1">
    <citation type="journal article" date="2018" name="Aquat. Microb. Ecol.">
        <title>Gammaproteobacterial methanotrophs dominate.</title>
        <authorList>
            <person name="Rissanen A.J."/>
            <person name="Saarenheimo J."/>
            <person name="Tiirola M."/>
            <person name="Peura S."/>
            <person name="Aalto S.L."/>
            <person name="Karvinen A."/>
            <person name="Nykanen H."/>
        </authorList>
    </citation>
    <scope>NUCLEOTIDE SEQUENCE [LARGE SCALE GENOMIC DNA]</scope>
    <source>
        <strain evidence="1">AMbin10</strain>
    </source>
</reference>
<evidence type="ECO:0000313" key="2">
    <source>
        <dbReference type="Proteomes" id="UP000249396"/>
    </source>
</evidence>
<evidence type="ECO:0008006" key="3">
    <source>
        <dbReference type="Google" id="ProtNLM"/>
    </source>
</evidence>
<sequence length="77" mass="8177">MAFGNDFGDLVHPSVPATLDGETILINSPSVGRQFGQLNLSGTYRIIDNASGYLGLNGEARSNRIDGGINAGFNFKF</sequence>
<dbReference type="InterPro" id="IPR036709">
    <property type="entry name" value="Autotransporte_beta_dom_sf"/>
</dbReference>
<accession>A0A2W4TG99</accession>